<organism evidence="1 2">
    <name type="scientific">Candidatus Gottesmanbacteria bacterium RIFCSPHIGHO2_01_FULL_42_12</name>
    <dbReference type="NCBI Taxonomy" id="1798377"/>
    <lineage>
        <taxon>Bacteria</taxon>
        <taxon>Candidatus Gottesmaniibacteriota</taxon>
    </lineage>
</organism>
<dbReference type="EMBL" id="MFJG01000003">
    <property type="protein sequence ID" value="OGG07686.1"/>
    <property type="molecule type" value="Genomic_DNA"/>
</dbReference>
<comment type="caution">
    <text evidence="1">The sequence shown here is derived from an EMBL/GenBank/DDBJ whole genome shotgun (WGS) entry which is preliminary data.</text>
</comment>
<evidence type="ECO:0000313" key="1">
    <source>
        <dbReference type="EMBL" id="OGG07686.1"/>
    </source>
</evidence>
<dbReference type="AlphaFoldDB" id="A0A1F5Z5G8"/>
<sequence length="383" mass="44328">MKKATVEQWLSPGDRSMPTKFYDPDFDLENLSNVDGHPLRQILKDRWICVGLDYPPLRIGEFPDHLIWNLNHKDPDSFVFLHGPVAWAFAGLPYYLDGTGCGSWWGDFENDVEITAVTKMAPENFSRVTLKSFMDFETDDLDRFNPLRFDQTKVDRLRLNLYDSSNWVPPFWQLKYRKHLFGEPWEKRDGIYHAFDIHLVNSLDEFVKTYVPFFSSRFGYPLLLGSINTHGELEYRNCNPFTEDLGAQKILISQPETFDCDTRSILNISRGLVMMASSMLVTGEEASLDDRTISLMRRAVLNQGRNLSHEKAVDTRDRTGKSIRRIEAIQKVGKNKYQVDQKRLDLFKNCGDLPLLACEFLNSIGYSRLIFGRDIIPTDFLVN</sequence>
<gene>
    <name evidence="1" type="ORF">A2872_01860</name>
</gene>
<dbReference type="STRING" id="1798377.A2872_01860"/>
<evidence type="ECO:0000313" key="2">
    <source>
        <dbReference type="Proteomes" id="UP000178681"/>
    </source>
</evidence>
<proteinExistence type="predicted"/>
<dbReference type="Proteomes" id="UP000178681">
    <property type="component" value="Unassembled WGS sequence"/>
</dbReference>
<name>A0A1F5Z5G8_9BACT</name>
<protein>
    <submittedName>
        <fullName evidence="1">Uncharacterized protein</fullName>
    </submittedName>
</protein>
<reference evidence="1 2" key="1">
    <citation type="journal article" date="2016" name="Nat. Commun.">
        <title>Thousands of microbial genomes shed light on interconnected biogeochemical processes in an aquifer system.</title>
        <authorList>
            <person name="Anantharaman K."/>
            <person name="Brown C.T."/>
            <person name="Hug L.A."/>
            <person name="Sharon I."/>
            <person name="Castelle C.J."/>
            <person name="Probst A.J."/>
            <person name="Thomas B.C."/>
            <person name="Singh A."/>
            <person name="Wilkins M.J."/>
            <person name="Karaoz U."/>
            <person name="Brodie E.L."/>
            <person name="Williams K.H."/>
            <person name="Hubbard S.S."/>
            <person name="Banfield J.F."/>
        </authorList>
    </citation>
    <scope>NUCLEOTIDE SEQUENCE [LARGE SCALE GENOMIC DNA]</scope>
</reference>
<accession>A0A1F5Z5G8</accession>